<keyword evidence="5" id="KW-1133">Transmembrane helix</keyword>
<dbReference type="SMART" id="SM00408">
    <property type="entry name" value="IGc2"/>
    <property type="match status" value="2"/>
</dbReference>
<feature type="domain" description="Ig-like" evidence="6">
    <location>
        <begin position="883"/>
        <end position="970"/>
    </location>
</feature>
<dbReference type="InterPro" id="IPR036179">
    <property type="entry name" value="Ig-like_dom_sf"/>
</dbReference>
<dbReference type="CDD" id="cd00096">
    <property type="entry name" value="Ig"/>
    <property type="match status" value="2"/>
</dbReference>
<dbReference type="InterPro" id="IPR003599">
    <property type="entry name" value="Ig_sub"/>
</dbReference>
<keyword evidence="2 5" id="KW-0472">Membrane</keyword>
<sequence length="1246" mass="138743">MVFTRKKKDLNDFSTDFIHDEISEFASKLKFELGKIVQWVDVGSAESIITLITTVLSNWNDSLTKLDDCSAAESLEATKCNEELSDLRNQLTKTNELYKDMCENIIEQDEVHSSQEYTLKSKLNEANIHRSTLISEVESLGSQMKDLKRSLCELELENRKLNFRIESLLAETSHASHVDISYSLPVRRISDDGVAKFLDIVTSNLPPCVSETSENVISFINEVFQESFPLKTTRNISKKMDPWFTHDLRGLRDEVIEMAAMARDGVIPLDRVKDRRRRYKAALRAAEVEYDSNKLESSHNIAKTAWQIINNRRGTGFKKTPEVLTAQDFLDFFRDSVEQCVESVPTATKEPMDILKRCVTISSRSFFLSPVSEDEILRIIGRMKNSSSQDIYGLSAAFLKRVAGELTPLICIMVNGIFSSGEFPPQLKIGKVTPVPKTKTATSLSDFRPISQVPLLGKIVEAAIGDRLRDFFEEGRLLDDGQHGFRKRRSTVSAMTRLIEWITEGLEAVYQDSRNIAKKRFDVRGRPFNQALLWSDANAFGPRAYFVTGKRPVAALQLESVSLKDAGNYRCRVDFRNSPTRNFQVKLTVIVPPNKLLVYNNAGVELANGVVGPLVEGEPTPTVSWFINEKITDGRLETVQNNVVVNKLYVPKLTRHQLNTTYKCQASNTKLMTPTEKTVRLEMHLKPISVELLNKPSIFVADEEYSISCQAKGSRPQAELTWLRENRKFKRGKVDTWSNESMVASTTVFSPTPEDDGHVLKCQAINPKIPATPLEDSVNLNVVYAPLVTLQLGSSLKPHQIKEGDDVYFECDVRANPRQHKISWYHNGEPITQNMSSGVLFSTQSLVLQGVTRLNGGEYTCNAANTRGHTSSQPVKLRVQYAPVCAASEPVIVGASLEEAVRVRCAVSADPSELTFLWQFNNSGESFPVAPSRYATSNNTMSELVYTPSSERDYGTLACWATNSIGRQVDPCTFQVVPATKPGPLHNCTLRSTVNTTGDWLEIECIAGFDGGLSQTFHLEAVDSVTSKYCLNASNVEGPFFRVELAALTNGHPGTIQLVIYAANPKGRSEVVVLEDIAIRDAEKRTEWVGPGHHFGTGSLAIMLVAGFLSIAAILLGLTICALRKRSYRMQHTSPTPTKQIEITQGDDQRYVVSYQLKPETKQPDILNRVTEDSHERDIPSLTYSGPGVTATFMSPCGSPNGCATRSASFQVRPMGGLSTWAQAEPIESPLPNPSHASFTIERCLR</sequence>
<reference evidence="7" key="1">
    <citation type="journal article" date="2021" name="Mol. Ecol. Resour.">
        <title>Apolygus lucorum genome provides insights into omnivorousness and mesophyll feeding.</title>
        <authorList>
            <person name="Liu Y."/>
            <person name="Liu H."/>
            <person name="Wang H."/>
            <person name="Huang T."/>
            <person name="Liu B."/>
            <person name="Yang B."/>
            <person name="Yin L."/>
            <person name="Li B."/>
            <person name="Zhang Y."/>
            <person name="Zhang S."/>
            <person name="Jiang F."/>
            <person name="Zhang X."/>
            <person name="Ren Y."/>
            <person name="Wang B."/>
            <person name="Wang S."/>
            <person name="Lu Y."/>
            <person name="Wu K."/>
            <person name="Fan W."/>
            <person name="Wang G."/>
        </authorList>
    </citation>
    <scope>NUCLEOTIDE SEQUENCE</scope>
    <source>
        <strain evidence="7">12Hb</strain>
    </source>
</reference>
<dbReference type="Proteomes" id="UP000466442">
    <property type="component" value="Linkage Group LG1"/>
</dbReference>
<accession>A0A8S9Y5E8</accession>
<feature type="coiled-coil region" evidence="4">
    <location>
        <begin position="77"/>
        <end position="104"/>
    </location>
</feature>
<comment type="caution">
    <text evidence="7">The sequence shown here is derived from an EMBL/GenBank/DDBJ whole genome shotgun (WGS) entry which is preliminary data.</text>
</comment>
<dbReference type="AlphaFoldDB" id="A0A8S9Y5E8"/>
<feature type="domain" description="Ig-like" evidence="6">
    <location>
        <begin position="542"/>
        <end position="680"/>
    </location>
</feature>
<dbReference type="SUPFAM" id="SSF48726">
    <property type="entry name" value="Immunoglobulin"/>
    <property type="match status" value="5"/>
</dbReference>
<dbReference type="PROSITE" id="PS50835">
    <property type="entry name" value="IG_LIKE"/>
    <property type="match status" value="4"/>
</dbReference>
<proteinExistence type="predicted"/>
<gene>
    <name evidence="7" type="ORF">GE061_000371</name>
</gene>
<comment type="subcellular location">
    <subcellularLocation>
        <location evidence="1">Membrane</location>
        <topology evidence="1">Single-pass membrane protein</topology>
    </subcellularLocation>
</comment>
<keyword evidence="8" id="KW-1185">Reference proteome</keyword>
<evidence type="ECO:0000313" key="7">
    <source>
        <dbReference type="EMBL" id="KAF6216034.1"/>
    </source>
</evidence>
<dbReference type="EMBL" id="WIXP02000001">
    <property type="protein sequence ID" value="KAF6216034.1"/>
    <property type="molecule type" value="Genomic_DNA"/>
</dbReference>
<evidence type="ECO:0000256" key="2">
    <source>
        <dbReference type="ARBA" id="ARBA00023136"/>
    </source>
</evidence>
<feature type="domain" description="Ig-like" evidence="6">
    <location>
        <begin position="687"/>
        <end position="779"/>
    </location>
</feature>
<evidence type="ECO:0000313" key="8">
    <source>
        <dbReference type="Proteomes" id="UP000466442"/>
    </source>
</evidence>
<keyword evidence="4" id="KW-0175">Coiled coil</keyword>
<feature type="transmembrane region" description="Helical" evidence="5">
    <location>
        <begin position="1100"/>
        <end position="1123"/>
    </location>
</feature>
<dbReference type="InterPro" id="IPR013783">
    <property type="entry name" value="Ig-like_fold"/>
</dbReference>
<evidence type="ECO:0000256" key="4">
    <source>
        <dbReference type="SAM" id="Coils"/>
    </source>
</evidence>
<evidence type="ECO:0000256" key="3">
    <source>
        <dbReference type="ARBA" id="ARBA00023157"/>
    </source>
</evidence>
<feature type="domain" description="Ig-like" evidence="6">
    <location>
        <begin position="786"/>
        <end position="878"/>
    </location>
</feature>
<dbReference type="InterPro" id="IPR013162">
    <property type="entry name" value="CD80_C2-set"/>
</dbReference>
<dbReference type="GO" id="GO:0016020">
    <property type="term" value="C:membrane"/>
    <property type="evidence" value="ECO:0007669"/>
    <property type="project" value="UniProtKB-SubCell"/>
</dbReference>
<dbReference type="Pfam" id="PF08205">
    <property type="entry name" value="C2-set_2"/>
    <property type="match status" value="1"/>
</dbReference>
<dbReference type="PANTHER" id="PTHR23278:SF26">
    <property type="entry name" value="SIDESTEP III, ISOFORM O"/>
    <property type="match status" value="1"/>
</dbReference>
<protein>
    <recommendedName>
        <fullName evidence="6">Ig-like domain-containing protein</fullName>
    </recommendedName>
</protein>
<evidence type="ECO:0000256" key="5">
    <source>
        <dbReference type="SAM" id="Phobius"/>
    </source>
</evidence>
<dbReference type="SMART" id="SM00409">
    <property type="entry name" value="IG"/>
    <property type="match status" value="4"/>
</dbReference>
<keyword evidence="5" id="KW-0812">Transmembrane</keyword>
<evidence type="ECO:0000259" key="6">
    <source>
        <dbReference type="PROSITE" id="PS50835"/>
    </source>
</evidence>
<name>A0A8S9Y5E8_APOLU</name>
<dbReference type="InterPro" id="IPR007110">
    <property type="entry name" value="Ig-like_dom"/>
</dbReference>
<dbReference type="PANTHER" id="PTHR23278">
    <property type="entry name" value="SIDESTEP PROTEIN"/>
    <property type="match status" value="1"/>
</dbReference>
<dbReference type="OrthoDB" id="10055806at2759"/>
<keyword evidence="3" id="KW-1015">Disulfide bond</keyword>
<dbReference type="Pfam" id="PF13927">
    <property type="entry name" value="Ig_3"/>
    <property type="match status" value="1"/>
</dbReference>
<evidence type="ECO:0000256" key="1">
    <source>
        <dbReference type="ARBA" id="ARBA00004167"/>
    </source>
</evidence>
<dbReference type="Gene3D" id="2.60.40.10">
    <property type="entry name" value="Immunoglobulins"/>
    <property type="match status" value="5"/>
</dbReference>
<organism evidence="7 8">
    <name type="scientific">Apolygus lucorum</name>
    <name type="common">Small green plant bug</name>
    <name type="synonym">Lygocoris lucorum</name>
    <dbReference type="NCBI Taxonomy" id="248454"/>
    <lineage>
        <taxon>Eukaryota</taxon>
        <taxon>Metazoa</taxon>
        <taxon>Ecdysozoa</taxon>
        <taxon>Arthropoda</taxon>
        <taxon>Hexapoda</taxon>
        <taxon>Insecta</taxon>
        <taxon>Pterygota</taxon>
        <taxon>Neoptera</taxon>
        <taxon>Paraneoptera</taxon>
        <taxon>Hemiptera</taxon>
        <taxon>Heteroptera</taxon>
        <taxon>Panheteroptera</taxon>
        <taxon>Cimicomorpha</taxon>
        <taxon>Miridae</taxon>
        <taxon>Mirini</taxon>
        <taxon>Apolygus</taxon>
    </lineage>
</organism>
<dbReference type="InterPro" id="IPR003598">
    <property type="entry name" value="Ig_sub2"/>
</dbReference>